<dbReference type="SMART" id="SM00513">
    <property type="entry name" value="SAP"/>
    <property type="match status" value="1"/>
</dbReference>
<feature type="compositionally biased region" description="Basic residues" evidence="1">
    <location>
        <begin position="214"/>
        <end position="224"/>
    </location>
</feature>
<feature type="compositionally biased region" description="Polar residues" evidence="1">
    <location>
        <begin position="544"/>
        <end position="559"/>
    </location>
</feature>
<dbReference type="InterPro" id="IPR013320">
    <property type="entry name" value="ConA-like_dom_sf"/>
</dbReference>
<comment type="caution">
    <text evidence="3">The sequence shown here is derived from an EMBL/GenBank/DDBJ whole genome shotgun (WGS) entry which is preliminary data.</text>
</comment>
<feature type="compositionally biased region" description="Basic and acidic residues" evidence="1">
    <location>
        <begin position="181"/>
        <end position="207"/>
    </location>
</feature>
<dbReference type="SUPFAM" id="SSF49899">
    <property type="entry name" value="Concanavalin A-like lectins/glucanases"/>
    <property type="match status" value="1"/>
</dbReference>
<feature type="region of interest" description="Disordered" evidence="1">
    <location>
        <begin position="531"/>
        <end position="591"/>
    </location>
</feature>
<feature type="region of interest" description="Disordered" evidence="1">
    <location>
        <begin position="400"/>
        <end position="485"/>
    </location>
</feature>
<dbReference type="Proteomes" id="UP000783686">
    <property type="component" value="Unassembled WGS sequence"/>
</dbReference>
<evidence type="ECO:0000313" key="4">
    <source>
        <dbReference type="Proteomes" id="UP000614601"/>
    </source>
</evidence>
<dbReference type="GO" id="GO:0003723">
    <property type="term" value="F:RNA binding"/>
    <property type="evidence" value="ECO:0007669"/>
    <property type="project" value="TreeGrafter"/>
</dbReference>
<feature type="compositionally biased region" description="Low complexity" evidence="1">
    <location>
        <begin position="443"/>
        <end position="465"/>
    </location>
</feature>
<dbReference type="Pfam" id="PF00622">
    <property type="entry name" value="SPRY"/>
    <property type="match status" value="1"/>
</dbReference>
<dbReference type="PANTHER" id="PTHR12381">
    <property type="entry name" value="HETEROGENEOUS NUCLEAR RIBONUCLEOPROTEIN U FAMILY MEMBER"/>
    <property type="match status" value="1"/>
</dbReference>
<protein>
    <recommendedName>
        <fullName evidence="2">SAP domain-containing protein</fullName>
    </recommendedName>
</protein>
<dbReference type="InterPro" id="IPR003034">
    <property type="entry name" value="SAP_dom"/>
</dbReference>
<feature type="region of interest" description="Disordered" evidence="1">
    <location>
        <begin position="642"/>
        <end position="663"/>
    </location>
</feature>
<dbReference type="Gene3D" id="1.10.720.30">
    <property type="entry name" value="SAP domain"/>
    <property type="match status" value="1"/>
</dbReference>
<dbReference type="Gene3D" id="2.60.120.920">
    <property type="match status" value="1"/>
</dbReference>
<dbReference type="SUPFAM" id="SSF52540">
    <property type="entry name" value="P-loop containing nucleoside triphosphate hydrolases"/>
    <property type="match status" value="1"/>
</dbReference>
<dbReference type="InterPro" id="IPR027417">
    <property type="entry name" value="P-loop_NTPase"/>
</dbReference>
<dbReference type="Pfam" id="PF13671">
    <property type="entry name" value="AAA_33"/>
    <property type="match status" value="1"/>
</dbReference>
<dbReference type="InterPro" id="IPR036361">
    <property type="entry name" value="SAP_dom_sf"/>
</dbReference>
<feature type="compositionally biased region" description="Acidic residues" evidence="1">
    <location>
        <begin position="240"/>
        <end position="254"/>
    </location>
</feature>
<feature type="compositionally biased region" description="Basic residues" evidence="1">
    <location>
        <begin position="86"/>
        <end position="102"/>
    </location>
</feature>
<feature type="region of interest" description="Disordered" evidence="1">
    <location>
        <begin position="86"/>
        <end position="274"/>
    </location>
</feature>
<accession>A0A811JRF1</accession>
<reference evidence="3" key="1">
    <citation type="submission" date="2020-09" db="EMBL/GenBank/DDBJ databases">
        <authorList>
            <person name="Kikuchi T."/>
        </authorList>
    </citation>
    <scope>NUCLEOTIDE SEQUENCE</scope>
    <source>
        <strain evidence="3">SH1</strain>
    </source>
</reference>
<evidence type="ECO:0000256" key="1">
    <source>
        <dbReference type="SAM" id="MobiDB-lite"/>
    </source>
</evidence>
<evidence type="ECO:0000313" key="3">
    <source>
        <dbReference type="EMBL" id="CAD5205870.1"/>
    </source>
</evidence>
<gene>
    <name evidence="3" type="ORF">BOKJ2_LOCUS554</name>
</gene>
<proteinExistence type="predicted"/>
<name>A0A811JRF1_9BILA</name>
<dbReference type="InterPro" id="IPR043136">
    <property type="entry name" value="B30.2/SPRY_sf"/>
</dbReference>
<dbReference type="EMBL" id="CAJFDH010000001">
    <property type="protein sequence ID" value="CAD5205870.1"/>
    <property type="molecule type" value="Genomic_DNA"/>
</dbReference>
<feature type="compositionally biased region" description="Basic residues" evidence="1">
    <location>
        <begin position="171"/>
        <end position="180"/>
    </location>
</feature>
<feature type="compositionally biased region" description="Basic and acidic residues" evidence="1">
    <location>
        <begin position="423"/>
        <end position="438"/>
    </location>
</feature>
<organism evidence="3 4">
    <name type="scientific">Bursaphelenchus okinawaensis</name>
    <dbReference type="NCBI Taxonomy" id="465554"/>
    <lineage>
        <taxon>Eukaryota</taxon>
        <taxon>Metazoa</taxon>
        <taxon>Ecdysozoa</taxon>
        <taxon>Nematoda</taxon>
        <taxon>Chromadorea</taxon>
        <taxon>Rhabditida</taxon>
        <taxon>Tylenchina</taxon>
        <taxon>Tylenchomorpha</taxon>
        <taxon>Aphelenchoidea</taxon>
        <taxon>Aphelenchoididae</taxon>
        <taxon>Bursaphelenchus</taxon>
    </lineage>
</organism>
<dbReference type="EMBL" id="CAJFCW020000001">
    <property type="protein sequence ID" value="CAG9079619.1"/>
    <property type="molecule type" value="Genomic_DNA"/>
</dbReference>
<keyword evidence="4" id="KW-1185">Reference proteome</keyword>
<dbReference type="Proteomes" id="UP000614601">
    <property type="component" value="Unassembled WGS sequence"/>
</dbReference>
<evidence type="ECO:0000259" key="2">
    <source>
        <dbReference type="PROSITE" id="PS50800"/>
    </source>
</evidence>
<feature type="compositionally biased region" description="Polar residues" evidence="1">
    <location>
        <begin position="571"/>
        <end position="581"/>
    </location>
</feature>
<feature type="compositionally biased region" description="Acidic residues" evidence="1">
    <location>
        <begin position="1046"/>
        <end position="1081"/>
    </location>
</feature>
<dbReference type="OrthoDB" id="445357at2759"/>
<feature type="domain" description="SAP" evidence="2">
    <location>
        <begin position="22"/>
        <end position="56"/>
    </location>
</feature>
<sequence length="1639" mass="180108">MSTRSRRSAGQKQGTALNPTLIQLLGVARLREELRIRGLDTTGNKTILADRLEEAVLLGKAVADEEDVKPLIEAKEEVIEQKPAVKTKKVVTPKPKRGRAKKNVPEEVEAAEPATEEAEDSTQNVEQDSEVLDVEAEAPEEEAPVIPVANTRSERIKRRSCRLSSPVTKTTAKRGSIRGKKAAEQVEKAVEVQDYKEEPMEVDKVDEPAVELPKKRRRSTRKSTQKIVDVDAGHSKGTEGTEEVAEQEGQEDDQVQSGEDQIKDKVEKQQARKDEAEVEIVEEFEDDIIVASPPKVTKVARKSKMTILSVTTKTSDGTVKKIFNQVAGTSVTTGAGDSVVSTVTSKVSTVTEAKSCQEMTSEASTVDSTVPKVKPLSIKVQKSKEGLSLKTSEPRDIRQELKIITLDDFSPSSSAGSTPTPSDMKERSSQEKSHESRKSKPALLIRKISKLSSSTGSPTPGRSSKIASPVTAGVPRKRTIPQRHAPAGIDLLDSILGSQDALLKECNKTEQEKANELQKFELEKRRISGQSPFLLGPLEKRPRTNTMSSNESQPNSPLPNVNPRDPLNIMTVPTTSSTPAESQDLPGVERSADRLKRLELPGQRKVSQISPLATKSKYPALPKVPLSPPKLVSPSDLAKIKTEKRASRWETPPTKPPTTVPSPAVTFVPLQPAPSAMPFLPPPPGFPFPPPFPPPVGMPGVTIPPPGMSIPPPTMTLPGLPPYAPYGLPPPFIPSIPPPALPANIGVNVTAGTGPLGTGTASIGTGGASYGTGGASYGADGNFSAGGTRKNSTGVLDKNGLSGTTGMLGTSLHDIPLPDVIPTNGAGDAPRTVLTNVIEEMNQDMIMESSVDRTSHSQTSEASTMREPNSISEAYTPVDDKLAMYSIGKDNAPSAFGDGPRTSKNEAQVEVPTNECTTLTVDDVSCPSVVLPTDLMVDSVLSSSVYNLDVKEEQEETVRSVEDVVKSVILAIVEEVTFEIEHASSISASARMRLHDSLLDIDSEDVYEPDVVNETICVEDDEACTSELHIDVDFDGNNEGMTTVDSQEEYSEDEIAGEDAEDSEFDSEDEDDEGEELEVDEEGRVKKKTSKLQVDIPKENGAPEENQEESTIQALMKDPRNLLKRADILIKSFNNKSGVEIEQMELDEDYVVEEPAKPMPEFHGEPVPDEDDDDALFEMAAGMSRKKEGKPIEEERLPDDECIELDYYNADMNIKADPKNKWLVDPDNGDGFALMWGCVRSNYGLIIPKDVEGFPTLVYQVKIGEFITLKHLPFEEVDAYDLRVGWSSESVQTPVGEAEHSYCYSRLGRKAAGNLFLDFGAQALMDDVITVALNLELSEMRVYLNQQDLGVVYKNLDFGAPDDAIFPHIGIKNMKLYVNFGLEQPEPDCKWELPPQLLHKNVKFIGQLERSPSILKRSIRPPDSKSDCTVLMMVGLPAAGKTFWVRHYLREHPNEHWVLLNTENVINLMKVNGVPRKRVHNGRWDMIMGLAAKALNRSFGLACRRRHNYIIDQTNVSRDARKRKLQVFNDFLRKCVVIVPPADEFEHRQLRQARQETGSTLPAEALLELKATFALPAQDQEPIEEVIFVEPPIERVNEAIELIQRYNEEGRPYLRTKRYNNKPPPSVISDNRNQPLGSW</sequence>
<feature type="compositionally biased region" description="Basic and acidic residues" evidence="1">
    <location>
        <begin position="260"/>
        <end position="274"/>
    </location>
</feature>
<dbReference type="Pfam" id="PF02037">
    <property type="entry name" value="SAP"/>
    <property type="match status" value="1"/>
</dbReference>
<dbReference type="GO" id="GO:0000380">
    <property type="term" value="P:alternative mRNA splicing, via spliceosome"/>
    <property type="evidence" value="ECO:0007669"/>
    <property type="project" value="TreeGrafter"/>
</dbReference>
<dbReference type="PROSITE" id="PS50800">
    <property type="entry name" value="SAP"/>
    <property type="match status" value="1"/>
</dbReference>
<dbReference type="SUPFAM" id="SSF68906">
    <property type="entry name" value="SAP domain"/>
    <property type="match status" value="1"/>
</dbReference>
<dbReference type="PANTHER" id="PTHR12381:SF56">
    <property type="entry name" value="B30.2_SPRY DOMAIN-CONTAINING PROTEIN-RELATED"/>
    <property type="match status" value="1"/>
</dbReference>
<feature type="compositionally biased region" description="Low complexity" evidence="1">
    <location>
        <begin position="410"/>
        <end position="422"/>
    </location>
</feature>
<dbReference type="GO" id="GO:0005634">
    <property type="term" value="C:nucleus"/>
    <property type="evidence" value="ECO:0007669"/>
    <property type="project" value="TreeGrafter"/>
</dbReference>
<feature type="compositionally biased region" description="Polar residues" evidence="1">
    <location>
        <begin position="1628"/>
        <end position="1639"/>
    </location>
</feature>
<dbReference type="Gene3D" id="3.40.50.300">
    <property type="entry name" value="P-loop containing nucleotide triphosphate hydrolases"/>
    <property type="match status" value="1"/>
</dbReference>
<dbReference type="InterPro" id="IPR003877">
    <property type="entry name" value="SPRY_dom"/>
</dbReference>
<feature type="compositionally biased region" description="Acidic residues" evidence="1">
    <location>
        <begin position="127"/>
        <end position="143"/>
    </location>
</feature>
<feature type="region of interest" description="Disordered" evidence="1">
    <location>
        <begin position="1032"/>
        <end position="1092"/>
    </location>
</feature>
<feature type="compositionally biased region" description="Basic and acidic residues" evidence="1">
    <location>
        <begin position="228"/>
        <end position="239"/>
    </location>
</feature>
<dbReference type="SMART" id="SM00449">
    <property type="entry name" value="SPRY"/>
    <property type="match status" value="1"/>
</dbReference>
<feature type="region of interest" description="Disordered" evidence="1">
    <location>
        <begin position="1614"/>
        <end position="1639"/>
    </location>
</feature>
<feature type="compositionally biased region" description="Acidic residues" evidence="1">
    <location>
        <begin position="106"/>
        <end position="120"/>
    </location>
</feature>